<evidence type="ECO:0000256" key="1">
    <source>
        <dbReference type="ARBA" id="ARBA00008791"/>
    </source>
</evidence>
<dbReference type="PRINTS" id="PR01438">
    <property type="entry name" value="UNVRSLSTRESS"/>
</dbReference>
<dbReference type="PANTHER" id="PTHR46268">
    <property type="entry name" value="STRESS RESPONSE PROTEIN NHAX"/>
    <property type="match status" value="1"/>
</dbReference>
<protein>
    <submittedName>
        <fullName evidence="3">Universal stress protein</fullName>
    </submittedName>
</protein>
<proteinExistence type="inferred from homology"/>
<organism evidence="3 4">
    <name type="scientific">Roseobacter ponti</name>
    <dbReference type="NCBI Taxonomy" id="1891787"/>
    <lineage>
        <taxon>Bacteria</taxon>
        <taxon>Pseudomonadati</taxon>
        <taxon>Pseudomonadota</taxon>
        <taxon>Alphaproteobacteria</taxon>
        <taxon>Rhodobacterales</taxon>
        <taxon>Roseobacteraceae</taxon>
        <taxon>Roseobacter</taxon>
    </lineage>
</organism>
<dbReference type="InterPro" id="IPR006015">
    <property type="entry name" value="Universal_stress_UspA"/>
</dbReference>
<dbReference type="AlphaFoldDB" id="A0A858SXD6"/>
<gene>
    <name evidence="3" type="ORF">G3256_15635</name>
</gene>
<dbReference type="SUPFAM" id="SSF52402">
    <property type="entry name" value="Adenine nucleotide alpha hydrolases-like"/>
    <property type="match status" value="1"/>
</dbReference>
<dbReference type="RefSeq" id="WP_169641722.1">
    <property type="nucleotide sequence ID" value="NZ_CP048788.1"/>
</dbReference>
<dbReference type="CDD" id="cd00293">
    <property type="entry name" value="USP-like"/>
    <property type="match status" value="1"/>
</dbReference>
<evidence type="ECO:0000259" key="2">
    <source>
        <dbReference type="Pfam" id="PF00582"/>
    </source>
</evidence>
<feature type="domain" description="UspA" evidence="2">
    <location>
        <begin position="1"/>
        <end position="144"/>
    </location>
</feature>
<dbReference type="PANTHER" id="PTHR46268:SF6">
    <property type="entry name" value="UNIVERSAL STRESS PROTEIN UP12"/>
    <property type="match status" value="1"/>
</dbReference>
<dbReference type="InterPro" id="IPR014729">
    <property type="entry name" value="Rossmann-like_a/b/a_fold"/>
</dbReference>
<sequence>MFSKIVVGIDGSGQAGKALELACDMAGKYNSEVHLVHTPKAETVAFALGAVAGYHVATTMPEPEKVKEAAEKVLTEAKAVAEAHKVGVKTHIGSSDPADDVVACAKECGADLIVTGRRGLGNVAGAFLGSTSQKISHDADCAHMTVA</sequence>
<keyword evidence="4" id="KW-1185">Reference proteome</keyword>
<dbReference type="KEGG" id="rpon:G3256_15635"/>
<comment type="similarity">
    <text evidence="1">Belongs to the universal stress protein A family.</text>
</comment>
<dbReference type="EMBL" id="CP048788">
    <property type="protein sequence ID" value="QJF52502.1"/>
    <property type="molecule type" value="Genomic_DNA"/>
</dbReference>
<dbReference type="Proteomes" id="UP000503308">
    <property type="component" value="Chromosome"/>
</dbReference>
<dbReference type="Gene3D" id="3.40.50.620">
    <property type="entry name" value="HUPs"/>
    <property type="match status" value="1"/>
</dbReference>
<dbReference type="Pfam" id="PF00582">
    <property type="entry name" value="Usp"/>
    <property type="match status" value="1"/>
</dbReference>
<reference evidence="3 4" key="1">
    <citation type="submission" date="2020-02" db="EMBL/GenBank/DDBJ databases">
        <title>Genome sequence of Roseobacter ponti.</title>
        <authorList>
            <person name="Hollensteiner J."/>
            <person name="Schneider D."/>
            <person name="Poehlein A."/>
            <person name="Daniel R."/>
        </authorList>
    </citation>
    <scope>NUCLEOTIDE SEQUENCE [LARGE SCALE GENOMIC DNA]</scope>
    <source>
        <strain evidence="3 4">DSM 106830</strain>
    </source>
</reference>
<name>A0A858SXD6_9RHOB</name>
<accession>A0A858SXD6</accession>
<evidence type="ECO:0000313" key="4">
    <source>
        <dbReference type="Proteomes" id="UP000503308"/>
    </source>
</evidence>
<dbReference type="InterPro" id="IPR006016">
    <property type="entry name" value="UspA"/>
</dbReference>
<evidence type="ECO:0000313" key="3">
    <source>
        <dbReference type="EMBL" id="QJF52502.1"/>
    </source>
</evidence>